<dbReference type="RefSeq" id="WP_420319457.1">
    <property type="nucleotide sequence ID" value="NZ_CYZU01000033.1"/>
</dbReference>
<gene>
    <name evidence="1" type="ORF">ERS852491_03261</name>
</gene>
<accession>A0A174HVT3</accession>
<dbReference type="AlphaFoldDB" id="A0A174HVT3"/>
<dbReference type="Proteomes" id="UP000095544">
    <property type="component" value="Unassembled WGS sequence"/>
</dbReference>
<reference evidence="1 2" key="1">
    <citation type="submission" date="2015-09" db="EMBL/GenBank/DDBJ databases">
        <authorList>
            <consortium name="Pathogen Informatics"/>
        </authorList>
    </citation>
    <scope>NUCLEOTIDE SEQUENCE [LARGE SCALE GENOMIC DNA]</scope>
    <source>
        <strain evidence="1 2">2789STDY5834876</strain>
    </source>
</reference>
<dbReference type="NCBIfam" id="NF047593">
    <property type="entry name" value="IS66_ISAeme5_TnpA"/>
    <property type="match status" value="1"/>
</dbReference>
<dbReference type="STRING" id="39482.ERS852491_03261"/>
<sequence length="77" mass="9409">MDNITHQIRAEHWTKIMNECINSGMPKTAWCRVNGFSEKQFFYWQRSPAKGNVYYGENGFFRIFWYLYTRTIHKLCF</sequence>
<protein>
    <recommendedName>
        <fullName evidence="3">Transposase</fullName>
    </recommendedName>
</protein>
<organism evidence="1 2">
    <name type="scientific">Faecalicatena contorta</name>
    <dbReference type="NCBI Taxonomy" id="39482"/>
    <lineage>
        <taxon>Bacteria</taxon>
        <taxon>Bacillati</taxon>
        <taxon>Bacillota</taxon>
        <taxon>Clostridia</taxon>
        <taxon>Lachnospirales</taxon>
        <taxon>Lachnospiraceae</taxon>
        <taxon>Faecalicatena</taxon>
    </lineage>
</organism>
<evidence type="ECO:0000313" key="2">
    <source>
        <dbReference type="Proteomes" id="UP000095544"/>
    </source>
</evidence>
<dbReference type="EMBL" id="CYZU01000033">
    <property type="protein sequence ID" value="CUO77258.1"/>
    <property type="molecule type" value="Genomic_DNA"/>
</dbReference>
<name>A0A174HVT3_9FIRM</name>
<proteinExistence type="predicted"/>
<evidence type="ECO:0008006" key="3">
    <source>
        <dbReference type="Google" id="ProtNLM"/>
    </source>
</evidence>
<evidence type="ECO:0000313" key="1">
    <source>
        <dbReference type="EMBL" id="CUO77258.1"/>
    </source>
</evidence>